<organism evidence="2 3">
    <name type="scientific">Muraenolepis orangiensis</name>
    <name type="common">Patagonian moray cod</name>
    <dbReference type="NCBI Taxonomy" id="630683"/>
    <lineage>
        <taxon>Eukaryota</taxon>
        <taxon>Metazoa</taxon>
        <taxon>Chordata</taxon>
        <taxon>Craniata</taxon>
        <taxon>Vertebrata</taxon>
        <taxon>Euteleostomi</taxon>
        <taxon>Actinopterygii</taxon>
        <taxon>Neopterygii</taxon>
        <taxon>Teleostei</taxon>
        <taxon>Neoteleostei</taxon>
        <taxon>Acanthomorphata</taxon>
        <taxon>Zeiogadaria</taxon>
        <taxon>Gadariae</taxon>
        <taxon>Gadiformes</taxon>
        <taxon>Muraenolepidoidei</taxon>
        <taxon>Muraenolepididae</taxon>
        <taxon>Muraenolepis</taxon>
    </lineage>
</organism>
<dbReference type="AlphaFoldDB" id="A0A9Q0IH92"/>
<dbReference type="Proteomes" id="UP001148018">
    <property type="component" value="Unassembled WGS sequence"/>
</dbReference>
<protein>
    <submittedName>
        <fullName evidence="2">Uncharacterized protein</fullName>
    </submittedName>
</protein>
<evidence type="ECO:0000256" key="1">
    <source>
        <dbReference type="SAM" id="MobiDB-lite"/>
    </source>
</evidence>
<evidence type="ECO:0000313" key="3">
    <source>
        <dbReference type="Proteomes" id="UP001148018"/>
    </source>
</evidence>
<sequence>MKGYSRSLSHVPLKNSRNTDVGPPVQCRYGSENRPGMHRGRRRGGGSVILCCYDDVPQPRWLTGRVATAHTLDGRVAEGTQLLFMLNLRRK</sequence>
<feature type="region of interest" description="Disordered" evidence="1">
    <location>
        <begin position="1"/>
        <end position="41"/>
    </location>
</feature>
<name>A0A9Q0IH92_9TELE</name>
<comment type="caution">
    <text evidence="2">The sequence shown here is derived from an EMBL/GenBank/DDBJ whole genome shotgun (WGS) entry which is preliminary data.</text>
</comment>
<proteinExistence type="predicted"/>
<dbReference type="EMBL" id="JANIIK010000109">
    <property type="protein sequence ID" value="KAJ3597913.1"/>
    <property type="molecule type" value="Genomic_DNA"/>
</dbReference>
<accession>A0A9Q0IH92</accession>
<reference evidence="2" key="1">
    <citation type="submission" date="2022-07" db="EMBL/GenBank/DDBJ databases">
        <title>Chromosome-level genome of Muraenolepis orangiensis.</title>
        <authorList>
            <person name="Kim J."/>
        </authorList>
    </citation>
    <scope>NUCLEOTIDE SEQUENCE</scope>
    <source>
        <strain evidence="2">KU_S4_2022</strain>
        <tissue evidence="2">Muscle</tissue>
    </source>
</reference>
<gene>
    <name evidence="2" type="ORF">NHX12_001429</name>
</gene>
<evidence type="ECO:0000313" key="2">
    <source>
        <dbReference type="EMBL" id="KAJ3597913.1"/>
    </source>
</evidence>
<keyword evidence="3" id="KW-1185">Reference proteome</keyword>